<reference evidence="1 2" key="1">
    <citation type="journal article" date="2018" name="Sci. Data">
        <title>The draft genome sequence of cork oak.</title>
        <authorList>
            <person name="Ramos A.M."/>
            <person name="Usie A."/>
            <person name="Barbosa P."/>
            <person name="Barros P.M."/>
            <person name="Capote T."/>
            <person name="Chaves I."/>
            <person name="Simoes F."/>
            <person name="Abreu I."/>
            <person name="Carrasquinho I."/>
            <person name="Faro C."/>
            <person name="Guimaraes J.B."/>
            <person name="Mendonca D."/>
            <person name="Nobrega F."/>
            <person name="Rodrigues L."/>
            <person name="Saibo N.J.M."/>
            <person name="Varela M.C."/>
            <person name="Egas C."/>
            <person name="Matos J."/>
            <person name="Miguel C.M."/>
            <person name="Oliveira M.M."/>
            <person name="Ricardo C.P."/>
            <person name="Goncalves S."/>
        </authorList>
    </citation>
    <scope>NUCLEOTIDE SEQUENCE [LARGE SCALE GENOMIC DNA]</scope>
    <source>
        <strain evidence="2">cv. HL8</strain>
    </source>
</reference>
<evidence type="ECO:0000313" key="2">
    <source>
        <dbReference type="Proteomes" id="UP000237347"/>
    </source>
</evidence>
<proteinExistence type="predicted"/>
<name>A0AAW0KYQ6_QUESU</name>
<dbReference type="Proteomes" id="UP000237347">
    <property type="component" value="Unassembled WGS sequence"/>
</dbReference>
<organism evidence="1 2">
    <name type="scientific">Quercus suber</name>
    <name type="common">Cork oak</name>
    <dbReference type="NCBI Taxonomy" id="58331"/>
    <lineage>
        <taxon>Eukaryota</taxon>
        <taxon>Viridiplantae</taxon>
        <taxon>Streptophyta</taxon>
        <taxon>Embryophyta</taxon>
        <taxon>Tracheophyta</taxon>
        <taxon>Spermatophyta</taxon>
        <taxon>Magnoliopsida</taxon>
        <taxon>eudicotyledons</taxon>
        <taxon>Gunneridae</taxon>
        <taxon>Pentapetalae</taxon>
        <taxon>rosids</taxon>
        <taxon>fabids</taxon>
        <taxon>Fagales</taxon>
        <taxon>Fagaceae</taxon>
        <taxon>Quercus</taxon>
    </lineage>
</organism>
<protein>
    <submittedName>
        <fullName evidence="1">Uncharacterized protein</fullName>
    </submittedName>
</protein>
<comment type="caution">
    <text evidence="1">The sequence shown here is derived from an EMBL/GenBank/DDBJ whole genome shotgun (WGS) entry which is preliminary data.</text>
</comment>
<gene>
    <name evidence="1" type="ORF">CFP56_012009</name>
</gene>
<evidence type="ECO:0000313" key="1">
    <source>
        <dbReference type="EMBL" id="KAK7843724.1"/>
    </source>
</evidence>
<keyword evidence="2" id="KW-1185">Reference proteome</keyword>
<sequence length="155" mass="17509">MVNGMKPSKIIQVTGGFFEVAPLSFTRRSENGAKKFFITESQRKWISWVALWSDGGRPSGMVSNRKSDKPSKELGPLDCKKCWWLNSMLTKFTLFNLHSPKQVTFGAGRYILFISLELPKIVEVLEVKLPEAKVEDDILELPKIGSDTMKKLLSS</sequence>
<dbReference type="EMBL" id="PKMF04000198">
    <property type="protein sequence ID" value="KAK7843724.1"/>
    <property type="molecule type" value="Genomic_DNA"/>
</dbReference>
<accession>A0AAW0KYQ6</accession>
<dbReference type="AlphaFoldDB" id="A0AAW0KYQ6"/>